<evidence type="ECO:0000313" key="6">
    <source>
        <dbReference type="Proteomes" id="UP000434957"/>
    </source>
</evidence>
<keyword evidence="1" id="KW-0175">Coiled coil</keyword>
<dbReference type="AlphaFoldDB" id="A0A6A3NAT7"/>
<proteinExistence type="predicted"/>
<organism evidence="2 7">
    <name type="scientific">Phytophthora rubi</name>
    <dbReference type="NCBI Taxonomy" id="129364"/>
    <lineage>
        <taxon>Eukaryota</taxon>
        <taxon>Sar</taxon>
        <taxon>Stramenopiles</taxon>
        <taxon>Oomycota</taxon>
        <taxon>Peronosporomycetes</taxon>
        <taxon>Peronosporales</taxon>
        <taxon>Peronosporaceae</taxon>
        <taxon>Phytophthora</taxon>
    </lineage>
</organism>
<dbReference type="Proteomes" id="UP000435112">
    <property type="component" value="Unassembled WGS sequence"/>
</dbReference>
<evidence type="ECO:0000256" key="1">
    <source>
        <dbReference type="SAM" id="Coils"/>
    </source>
</evidence>
<name>A0A6A3NAT7_9STRA</name>
<evidence type="ECO:0000313" key="7">
    <source>
        <dbReference type="Proteomes" id="UP000435112"/>
    </source>
</evidence>
<dbReference type="EMBL" id="QXFT01000197">
    <property type="protein sequence ID" value="KAE9351257.1"/>
    <property type="molecule type" value="Genomic_DNA"/>
</dbReference>
<dbReference type="Proteomes" id="UP000429607">
    <property type="component" value="Unassembled WGS sequence"/>
</dbReference>
<evidence type="ECO:0000313" key="2">
    <source>
        <dbReference type="EMBL" id="KAE9040511.1"/>
    </source>
</evidence>
<dbReference type="Proteomes" id="UP000434957">
    <property type="component" value="Unassembled WGS sequence"/>
</dbReference>
<dbReference type="OrthoDB" id="10476338at2759"/>
<gene>
    <name evidence="3" type="ORF">PR001_g4683</name>
    <name evidence="2" type="ORF">PR002_g4925</name>
    <name evidence="4" type="ORF">PR003_g4970</name>
</gene>
<keyword evidence="6" id="KW-1185">Reference proteome</keyword>
<evidence type="ECO:0000313" key="4">
    <source>
        <dbReference type="EMBL" id="KAE9351257.1"/>
    </source>
</evidence>
<reference evidence="5 7" key="1">
    <citation type="submission" date="2018-09" db="EMBL/GenBank/DDBJ databases">
        <title>Genomic investigation of the strawberry pathogen Phytophthora fragariae indicates pathogenicity is determined by transcriptional variation in three key races.</title>
        <authorList>
            <person name="Adams T.M."/>
            <person name="Armitage A.D."/>
            <person name="Sobczyk M.K."/>
            <person name="Bates H.J."/>
            <person name="Dunwell J.M."/>
            <person name="Nellist C.F."/>
            <person name="Harrison R.J."/>
        </authorList>
    </citation>
    <scope>NUCLEOTIDE SEQUENCE [LARGE SCALE GENOMIC DNA]</scope>
    <source>
        <strain evidence="3 5">SCRP249</strain>
        <strain evidence="2 7">SCRP324</strain>
        <strain evidence="4 6">SCRP333</strain>
    </source>
</reference>
<sequence length="249" mass="26300">MSYANAHAALPPVADAAAQAHLQGSAAQAIAAGDPLDDESLHMAFVECQSRESTAGVTMAEVNQARKRRHAIIHEQVTGELGVLAQPTAVGALAHAPASEIPAWFGPAVEAALAPLQNEVDRLANAVANLANQVTGLENQVTGMGDQKNQEIHANTTGQQLHQYLKVGNVFGAGLPPRRGVAHNPIAVAAGAEYPHPPFPLTIADIDTMTPQQMDDLSIMMNSDFGVQPGDSVAIWRTKLREFLLYGDI</sequence>
<feature type="coiled-coil region" evidence="1">
    <location>
        <begin position="113"/>
        <end position="140"/>
    </location>
</feature>
<comment type="caution">
    <text evidence="2">The sequence shown here is derived from an EMBL/GenBank/DDBJ whole genome shotgun (WGS) entry which is preliminary data.</text>
</comment>
<evidence type="ECO:0000313" key="3">
    <source>
        <dbReference type="EMBL" id="KAE9046133.1"/>
    </source>
</evidence>
<protein>
    <submittedName>
        <fullName evidence="2">Uncharacterized protein</fullName>
    </submittedName>
</protein>
<evidence type="ECO:0000313" key="5">
    <source>
        <dbReference type="Proteomes" id="UP000429607"/>
    </source>
</evidence>
<dbReference type="EMBL" id="QXFV01000196">
    <property type="protein sequence ID" value="KAE9046133.1"/>
    <property type="molecule type" value="Genomic_DNA"/>
</dbReference>
<dbReference type="EMBL" id="QXFU01000201">
    <property type="protein sequence ID" value="KAE9040511.1"/>
    <property type="molecule type" value="Genomic_DNA"/>
</dbReference>
<accession>A0A6A3NAT7</accession>